<keyword evidence="2" id="KW-1185">Reference proteome</keyword>
<accession>A0A3P9CS29</accession>
<evidence type="ECO:0000313" key="2">
    <source>
        <dbReference type="Proteomes" id="UP000265160"/>
    </source>
</evidence>
<dbReference type="Ensembl" id="ENSMZET00005025684.1">
    <property type="protein sequence ID" value="ENSMZEP00005024874.1"/>
    <property type="gene ID" value="ENSMZEG00005018577.1"/>
</dbReference>
<dbReference type="GeneTree" id="ENSGT00390000016883"/>
<proteinExistence type="predicted"/>
<evidence type="ECO:0000313" key="1">
    <source>
        <dbReference type="Ensembl" id="ENSMZEP00005024874.1"/>
    </source>
</evidence>
<dbReference type="InterPro" id="IPR036028">
    <property type="entry name" value="SH3-like_dom_sf"/>
</dbReference>
<dbReference type="Proteomes" id="UP000265160">
    <property type="component" value="LG13"/>
</dbReference>
<reference evidence="1 2" key="1">
    <citation type="journal article" date="2014" name="Nature">
        <title>The genomic substrate for adaptive radiation in African cichlid fish.</title>
        <authorList>
            <person name="Brawand D."/>
            <person name="Wagner C.E."/>
            <person name="Li Y.I."/>
            <person name="Malinsky M."/>
            <person name="Keller I."/>
            <person name="Fan S."/>
            <person name="Simakov O."/>
            <person name="Ng A.Y."/>
            <person name="Lim Z.W."/>
            <person name="Bezault E."/>
            <person name="Turner-Maier J."/>
            <person name="Johnson J."/>
            <person name="Alcazar R."/>
            <person name="Noh H.J."/>
            <person name="Russell P."/>
            <person name="Aken B."/>
            <person name="Alfoldi J."/>
            <person name="Amemiya C."/>
            <person name="Azzouzi N."/>
            <person name="Baroiller J.F."/>
            <person name="Barloy-Hubler F."/>
            <person name="Berlin A."/>
            <person name="Bloomquist R."/>
            <person name="Carleton K.L."/>
            <person name="Conte M.A."/>
            <person name="D'Cotta H."/>
            <person name="Eshel O."/>
            <person name="Gaffney L."/>
            <person name="Galibert F."/>
            <person name="Gante H.F."/>
            <person name="Gnerre S."/>
            <person name="Greuter L."/>
            <person name="Guyon R."/>
            <person name="Haddad N.S."/>
            <person name="Haerty W."/>
            <person name="Harris R.M."/>
            <person name="Hofmann H.A."/>
            <person name="Hourlier T."/>
            <person name="Hulata G."/>
            <person name="Jaffe D.B."/>
            <person name="Lara M."/>
            <person name="Lee A.P."/>
            <person name="MacCallum I."/>
            <person name="Mwaiko S."/>
            <person name="Nikaido M."/>
            <person name="Nishihara H."/>
            <person name="Ozouf-Costaz C."/>
            <person name="Penman D.J."/>
            <person name="Przybylski D."/>
            <person name="Rakotomanga M."/>
            <person name="Renn S.C.P."/>
            <person name="Ribeiro F.J."/>
            <person name="Ron M."/>
            <person name="Salzburger W."/>
            <person name="Sanchez-Pulido L."/>
            <person name="Santos M.E."/>
            <person name="Searle S."/>
            <person name="Sharpe T."/>
            <person name="Swofford R."/>
            <person name="Tan F.J."/>
            <person name="Williams L."/>
            <person name="Young S."/>
            <person name="Yin S."/>
            <person name="Okada N."/>
            <person name="Kocher T.D."/>
            <person name="Miska E.A."/>
            <person name="Lander E.S."/>
            <person name="Venkatesh B."/>
            <person name="Fernald R.D."/>
            <person name="Meyer A."/>
            <person name="Ponting C.P."/>
            <person name="Streelman J.T."/>
            <person name="Lindblad-Toh K."/>
            <person name="Seehausen O."/>
            <person name="Di Palma F."/>
        </authorList>
    </citation>
    <scope>NUCLEOTIDE SEQUENCE</scope>
</reference>
<organism evidence="1 2">
    <name type="scientific">Maylandia zebra</name>
    <name type="common">zebra mbuna</name>
    <dbReference type="NCBI Taxonomy" id="106582"/>
    <lineage>
        <taxon>Eukaryota</taxon>
        <taxon>Metazoa</taxon>
        <taxon>Chordata</taxon>
        <taxon>Craniata</taxon>
        <taxon>Vertebrata</taxon>
        <taxon>Euteleostomi</taxon>
        <taxon>Actinopterygii</taxon>
        <taxon>Neopterygii</taxon>
        <taxon>Teleostei</taxon>
        <taxon>Neoteleostei</taxon>
        <taxon>Acanthomorphata</taxon>
        <taxon>Ovalentaria</taxon>
        <taxon>Cichlomorphae</taxon>
        <taxon>Cichliformes</taxon>
        <taxon>Cichlidae</taxon>
        <taxon>African cichlids</taxon>
        <taxon>Pseudocrenilabrinae</taxon>
        <taxon>Haplochromini</taxon>
        <taxon>Maylandia</taxon>
        <taxon>Maylandia zebra complex</taxon>
    </lineage>
</organism>
<name>A0A3P9CS29_9CICH</name>
<dbReference type="AlphaFoldDB" id="A0A3P9CS29"/>
<sequence>MFYFFECTLQISAGPLLLDEAIHITPGLVLLVDVFHNTKGPVLLAEDIHITPGPVVLANTIHISPVLLAEAIHITPLPVLPVIPPSQHQGLCYLLMPSTFHQAVLLSIQQLLLPSYSPYGSSICGGHRPYSYSYGGGCSLGGYRHTPHLEDIPPAGLCSRLKRWNSKHSHIHMSTFCCFERCTQHRTVAAGANCFELKVIKDAYTCKDESACTTSYVPLCNSVTNKLGTIAPYAISYFKSVRKSRRTCFWLRPVKIMNVFHSVSLLGLDTNWASEEDNHVVARGEYDFTAASQEELSMRAGEMLNLAPKGDELFTSYEGSSFVYHRLVPANYVKILSSQLDVTDHVTVAKRIKHRQSASEAVCWCFLTHAPERQLQAGHH</sequence>
<protein>
    <recommendedName>
        <fullName evidence="3">SH3 domain-containing protein</fullName>
    </recommendedName>
</protein>
<reference evidence="1" key="2">
    <citation type="submission" date="2025-08" db="UniProtKB">
        <authorList>
            <consortium name="Ensembl"/>
        </authorList>
    </citation>
    <scope>IDENTIFICATION</scope>
</reference>
<reference evidence="1" key="3">
    <citation type="submission" date="2025-09" db="UniProtKB">
        <authorList>
            <consortium name="Ensembl"/>
        </authorList>
    </citation>
    <scope>IDENTIFICATION</scope>
</reference>
<dbReference type="Gene3D" id="2.30.30.40">
    <property type="entry name" value="SH3 Domains"/>
    <property type="match status" value="1"/>
</dbReference>
<dbReference type="SUPFAM" id="SSF50044">
    <property type="entry name" value="SH3-domain"/>
    <property type="match status" value="1"/>
</dbReference>
<evidence type="ECO:0008006" key="3">
    <source>
        <dbReference type="Google" id="ProtNLM"/>
    </source>
</evidence>